<dbReference type="GO" id="GO:0007030">
    <property type="term" value="P:Golgi organization"/>
    <property type="evidence" value="ECO:0007669"/>
    <property type="project" value="TreeGrafter"/>
</dbReference>
<dbReference type="Pfam" id="PF09742">
    <property type="entry name" value="Dymeclin"/>
    <property type="match status" value="1"/>
</dbReference>
<evidence type="ECO:0000313" key="5">
    <source>
        <dbReference type="WBParaSite" id="ECPE_0001141001-mRNA-1"/>
    </source>
</evidence>
<evidence type="ECO:0000256" key="1">
    <source>
        <dbReference type="ARBA" id="ARBA00010603"/>
    </source>
</evidence>
<keyword evidence="4" id="KW-0449">Lipoprotein</keyword>
<reference evidence="5" key="1">
    <citation type="submission" date="2016-06" db="UniProtKB">
        <authorList>
            <consortium name="WormBaseParasite"/>
        </authorList>
    </citation>
    <scope>IDENTIFICATION</scope>
</reference>
<name>A0A183AWP0_9TREM</name>
<evidence type="ECO:0000256" key="4">
    <source>
        <dbReference type="ARBA" id="ARBA00023288"/>
    </source>
</evidence>
<dbReference type="PANTHER" id="PTHR12895">
    <property type="entry name" value="DYMECLIN"/>
    <property type="match status" value="1"/>
</dbReference>
<protein>
    <recommendedName>
        <fullName evidence="2">Dymeclin</fullName>
    </recommendedName>
</protein>
<accession>A0A183AWP0</accession>
<comment type="similarity">
    <text evidence="1">Belongs to the dymeclin family.</text>
</comment>
<organism evidence="5">
    <name type="scientific">Echinostoma caproni</name>
    <dbReference type="NCBI Taxonomy" id="27848"/>
    <lineage>
        <taxon>Eukaryota</taxon>
        <taxon>Metazoa</taxon>
        <taxon>Spiralia</taxon>
        <taxon>Lophotrochozoa</taxon>
        <taxon>Platyhelminthes</taxon>
        <taxon>Trematoda</taxon>
        <taxon>Digenea</taxon>
        <taxon>Plagiorchiida</taxon>
        <taxon>Echinostomata</taxon>
        <taxon>Echinostomatoidea</taxon>
        <taxon>Echinostomatidae</taxon>
        <taxon>Echinostoma</taxon>
    </lineage>
</organism>
<evidence type="ECO:0000256" key="2">
    <source>
        <dbReference type="ARBA" id="ARBA00015736"/>
    </source>
</evidence>
<dbReference type="GO" id="GO:0005794">
    <property type="term" value="C:Golgi apparatus"/>
    <property type="evidence" value="ECO:0007669"/>
    <property type="project" value="TreeGrafter"/>
</dbReference>
<proteinExistence type="inferred from homology"/>
<evidence type="ECO:0000256" key="3">
    <source>
        <dbReference type="ARBA" id="ARBA00022707"/>
    </source>
</evidence>
<keyword evidence="3" id="KW-0519">Myristate</keyword>
<dbReference type="PANTHER" id="PTHR12895:SF9">
    <property type="entry name" value="DYMECLIN"/>
    <property type="match status" value="1"/>
</dbReference>
<dbReference type="AlphaFoldDB" id="A0A183AWP0"/>
<dbReference type="InterPro" id="IPR019142">
    <property type="entry name" value="Dymeclin"/>
</dbReference>
<sequence>LALYSTILTMCFTTKYNTPTFILTGKTPRQTFVRYCLRTPSFHLVLFLSLLTHSFQVQELSLLEEVIRMILEILNSILTHVLSDNANLIYSLLHQREHLAALRSHPSFQVSIQSVQSSNPWRQCCLFSTLTL</sequence>
<dbReference type="WBParaSite" id="ECPE_0001141001-mRNA-1">
    <property type="protein sequence ID" value="ECPE_0001141001-mRNA-1"/>
    <property type="gene ID" value="ECPE_0001141001"/>
</dbReference>